<evidence type="ECO:0000313" key="2">
    <source>
        <dbReference type="Proteomes" id="UP000070442"/>
    </source>
</evidence>
<reference evidence="2" key="1">
    <citation type="submission" date="2016-01" db="EMBL/GenBank/DDBJ databases">
        <authorList>
            <person name="Mitreva M."/>
            <person name="Pepin K.H."/>
            <person name="Mihindukulasuriya K.A."/>
            <person name="Fulton R."/>
            <person name="Fronick C."/>
            <person name="O'Laughlin M."/>
            <person name="Miner T."/>
            <person name="Herter B."/>
            <person name="Rosa B.A."/>
            <person name="Cordes M."/>
            <person name="Tomlinson C."/>
            <person name="Wollam A."/>
            <person name="Palsikar V.B."/>
            <person name="Mardis E.R."/>
            <person name="Wilson R.K."/>
        </authorList>
    </citation>
    <scope>NUCLEOTIDE SEQUENCE [LARGE SCALE GENOMIC DNA]</scope>
    <source>
        <strain evidence="2">DNF00729</strain>
    </source>
</reference>
<dbReference type="PATRIC" id="fig|755172.3.peg.154"/>
<organism evidence="1 2">
    <name type="scientific">Aedoeadaptatus coxii</name>
    <dbReference type="NCBI Taxonomy" id="755172"/>
    <lineage>
        <taxon>Bacteria</taxon>
        <taxon>Bacillati</taxon>
        <taxon>Bacillota</taxon>
        <taxon>Tissierellia</taxon>
        <taxon>Tissierellales</taxon>
        <taxon>Peptoniphilaceae</taxon>
        <taxon>Aedoeadaptatus</taxon>
    </lineage>
</organism>
<keyword evidence="2" id="KW-1185">Reference proteome</keyword>
<name>A0A134AL70_9FIRM</name>
<accession>A0A134AL70</accession>
<dbReference type="EMBL" id="LSDG01000002">
    <property type="protein sequence ID" value="KXB68447.1"/>
    <property type="molecule type" value="Genomic_DNA"/>
</dbReference>
<gene>
    <name evidence="1" type="ORF">HMPREF1863_00160</name>
</gene>
<dbReference type="AlphaFoldDB" id="A0A134AL70"/>
<evidence type="ECO:0000313" key="1">
    <source>
        <dbReference type="EMBL" id="KXB68447.1"/>
    </source>
</evidence>
<sequence>MYGNRFHRGKKKPYKLITVLTDFMECFNGIIFRLLNFSLINDSSKPFKLYIFYFKI</sequence>
<proteinExistence type="predicted"/>
<dbReference type="STRING" id="755172.HMPREF1863_00160"/>
<dbReference type="Proteomes" id="UP000070442">
    <property type="component" value="Unassembled WGS sequence"/>
</dbReference>
<comment type="caution">
    <text evidence="1">The sequence shown here is derived from an EMBL/GenBank/DDBJ whole genome shotgun (WGS) entry which is preliminary data.</text>
</comment>
<protein>
    <submittedName>
        <fullName evidence="1">Uncharacterized protein</fullName>
    </submittedName>
</protein>